<reference evidence="4 5" key="1">
    <citation type="submission" date="2014-04" db="EMBL/GenBank/DDBJ databases">
        <authorList>
            <consortium name="DOE Joint Genome Institute"/>
            <person name="Kuo A."/>
            <person name="Gay G."/>
            <person name="Dore J."/>
            <person name="Kohler A."/>
            <person name="Nagy L.G."/>
            <person name="Floudas D."/>
            <person name="Copeland A."/>
            <person name="Barry K.W."/>
            <person name="Cichocki N."/>
            <person name="Veneault-Fourrey C."/>
            <person name="LaButti K."/>
            <person name="Lindquist E.A."/>
            <person name="Lipzen A."/>
            <person name="Lundell T."/>
            <person name="Morin E."/>
            <person name="Murat C."/>
            <person name="Sun H."/>
            <person name="Tunlid A."/>
            <person name="Henrissat B."/>
            <person name="Grigoriev I.V."/>
            <person name="Hibbett D.S."/>
            <person name="Martin F."/>
            <person name="Nordberg H.P."/>
            <person name="Cantor M.N."/>
            <person name="Hua S.X."/>
        </authorList>
    </citation>
    <scope>NUCLEOTIDE SEQUENCE [LARGE SCALE GENOMIC DNA]</scope>
    <source>
        <strain evidence="5">h7</strain>
    </source>
</reference>
<keyword evidence="5" id="KW-1185">Reference proteome</keyword>
<dbReference type="EMBL" id="KN831776">
    <property type="protein sequence ID" value="KIM43242.1"/>
    <property type="molecule type" value="Genomic_DNA"/>
</dbReference>
<reference evidence="5" key="2">
    <citation type="submission" date="2015-01" db="EMBL/GenBank/DDBJ databases">
        <title>Evolutionary Origins and Diversification of the Mycorrhizal Mutualists.</title>
        <authorList>
            <consortium name="DOE Joint Genome Institute"/>
            <consortium name="Mycorrhizal Genomics Consortium"/>
            <person name="Kohler A."/>
            <person name="Kuo A."/>
            <person name="Nagy L.G."/>
            <person name="Floudas D."/>
            <person name="Copeland A."/>
            <person name="Barry K.W."/>
            <person name="Cichocki N."/>
            <person name="Veneault-Fourrey C."/>
            <person name="LaButti K."/>
            <person name="Lindquist E.A."/>
            <person name="Lipzen A."/>
            <person name="Lundell T."/>
            <person name="Morin E."/>
            <person name="Murat C."/>
            <person name="Riley R."/>
            <person name="Ohm R."/>
            <person name="Sun H."/>
            <person name="Tunlid A."/>
            <person name="Henrissat B."/>
            <person name="Grigoriev I.V."/>
            <person name="Hibbett D.S."/>
            <person name="Martin F."/>
        </authorList>
    </citation>
    <scope>NUCLEOTIDE SEQUENCE [LARGE SCALE GENOMIC DNA]</scope>
    <source>
        <strain evidence="5">h7</strain>
    </source>
</reference>
<evidence type="ECO:0000256" key="2">
    <source>
        <dbReference type="ARBA" id="ARBA00022737"/>
    </source>
</evidence>
<keyword evidence="2" id="KW-0677">Repeat</keyword>
<dbReference type="PANTHER" id="PTHR47566">
    <property type="match status" value="1"/>
</dbReference>
<protein>
    <recommendedName>
        <fullName evidence="6">L domain-like protein</fullName>
    </recommendedName>
</protein>
<dbReference type="InterPro" id="IPR052574">
    <property type="entry name" value="CDIRP"/>
</dbReference>
<dbReference type="InterPro" id="IPR003591">
    <property type="entry name" value="Leu-rich_rpt_typical-subtyp"/>
</dbReference>
<dbReference type="InterPro" id="IPR001611">
    <property type="entry name" value="Leu-rich_rpt"/>
</dbReference>
<dbReference type="Proteomes" id="UP000053424">
    <property type="component" value="Unassembled WGS sequence"/>
</dbReference>
<evidence type="ECO:0000313" key="4">
    <source>
        <dbReference type="EMBL" id="KIM43242.1"/>
    </source>
</evidence>
<dbReference type="Pfam" id="PF13855">
    <property type="entry name" value="LRR_8"/>
    <property type="match status" value="1"/>
</dbReference>
<dbReference type="Gene3D" id="3.80.10.10">
    <property type="entry name" value="Ribonuclease Inhibitor"/>
    <property type="match status" value="3"/>
</dbReference>
<dbReference type="InterPro" id="IPR032675">
    <property type="entry name" value="LRR_dom_sf"/>
</dbReference>
<dbReference type="GO" id="GO:0061499">
    <property type="term" value="C:outer plaque of mitotic spindle pole body"/>
    <property type="evidence" value="ECO:0007669"/>
    <property type="project" value="TreeGrafter"/>
</dbReference>
<dbReference type="GO" id="GO:0031028">
    <property type="term" value="P:septation initiation signaling"/>
    <property type="evidence" value="ECO:0007669"/>
    <property type="project" value="TreeGrafter"/>
</dbReference>
<dbReference type="GO" id="GO:0035591">
    <property type="term" value="F:signaling adaptor activity"/>
    <property type="evidence" value="ECO:0007669"/>
    <property type="project" value="TreeGrafter"/>
</dbReference>
<feature type="region of interest" description="Disordered" evidence="3">
    <location>
        <begin position="30"/>
        <end position="94"/>
    </location>
</feature>
<dbReference type="AlphaFoldDB" id="A0A0C2YQG3"/>
<organism evidence="4 5">
    <name type="scientific">Hebeloma cylindrosporum</name>
    <dbReference type="NCBI Taxonomy" id="76867"/>
    <lineage>
        <taxon>Eukaryota</taxon>
        <taxon>Fungi</taxon>
        <taxon>Dikarya</taxon>
        <taxon>Basidiomycota</taxon>
        <taxon>Agaricomycotina</taxon>
        <taxon>Agaricomycetes</taxon>
        <taxon>Agaricomycetidae</taxon>
        <taxon>Agaricales</taxon>
        <taxon>Agaricineae</taxon>
        <taxon>Hymenogastraceae</taxon>
        <taxon>Hebeloma</taxon>
    </lineage>
</organism>
<sequence length="572" mass="63958">MDALEDSGWSLSFFALRALSPFAFISDLDEDDSPSKVSSSGGRPEVLQPLSARRHPTSNSSNNAVAGSSKDSSPRRVFSRTYSHRPSASPGGRSFAKANNTFLTECSFGVAHDRLVEVITDVQPFEPHWDELSSIDLSNAKLESVARLKEFLPRLDALSFGIPGTVRTLSVANNCLTGITSYSHLLNLESLDISHNEVESLRQLECLRHLRELKADANKLTTIDGLQRMDGLVKLSLQGNQIRAVDFSSCRWKRLEMLNISHNRVDTMEGLSSLQALIALNADVNCLSEVSLGNNTMARLRILRVSGNRLRHLDVGGLANLRTLYADNNWLGELTKVDRLTKLENLSLRNQSGRGLRLLTRDVRDVKRLYLSGNPLKCDFLEEPCYNLVYLELAACRLTGLPKGMARLLPNLRVLNLNYNFLEDVRGLEGLTRLQKLTIIGSRVKNSKPLIRLLEHMPDVEMVDFRMNPCTLGWYLPLLVKDVPGALQPSEQQGGKERMAQQGWAELDSKFRRDLPDGAYIGRLAYRGLIMRACPRVRMVDGVGVSEKERRKAQSLLEGILGRTEEKRIVVN</sequence>
<dbReference type="STRING" id="686832.A0A0C2YQG3"/>
<keyword evidence="1" id="KW-0433">Leucine-rich repeat</keyword>
<evidence type="ECO:0000313" key="5">
    <source>
        <dbReference type="Proteomes" id="UP000053424"/>
    </source>
</evidence>
<evidence type="ECO:0008006" key="6">
    <source>
        <dbReference type="Google" id="ProtNLM"/>
    </source>
</evidence>
<accession>A0A0C2YQG3</accession>
<dbReference type="PROSITE" id="PS51450">
    <property type="entry name" value="LRR"/>
    <property type="match status" value="3"/>
</dbReference>
<dbReference type="SMART" id="SM00365">
    <property type="entry name" value="LRR_SD22"/>
    <property type="match status" value="6"/>
</dbReference>
<proteinExistence type="predicted"/>
<evidence type="ECO:0000256" key="1">
    <source>
        <dbReference type="ARBA" id="ARBA00022614"/>
    </source>
</evidence>
<evidence type="ECO:0000256" key="3">
    <source>
        <dbReference type="SAM" id="MobiDB-lite"/>
    </source>
</evidence>
<dbReference type="HOGENOM" id="CLU_008915_1_0_1"/>
<dbReference type="GO" id="GO:1902412">
    <property type="term" value="P:regulation of mitotic cytokinesis"/>
    <property type="evidence" value="ECO:0007669"/>
    <property type="project" value="TreeGrafter"/>
</dbReference>
<dbReference type="PANTHER" id="PTHR47566:SF1">
    <property type="entry name" value="PROTEIN NUD1"/>
    <property type="match status" value="1"/>
</dbReference>
<dbReference type="OrthoDB" id="7451790at2759"/>
<name>A0A0C2YQG3_HEBCY</name>
<dbReference type="SUPFAM" id="SSF52058">
    <property type="entry name" value="L domain-like"/>
    <property type="match status" value="1"/>
</dbReference>
<dbReference type="SMART" id="SM00369">
    <property type="entry name" value="LRR_TYP"/>
    <property type="match status" value="4"/>
</dbReference>
<gene>
    <name evidence="4" type="ORF">M413DRAFT_69231</name>
</gene>